<feature type="transmembrane region" description="Helical" evidence="1">
    <location>
        <begin position="330"/>
        <end position="356"/>
    </location>
</feature>
<evidence type="ECO:0000256" key="1">
    <source>
        <dbReference type="SAM" id="Phobius"/>
    </source>
</evidence>
<evidence type="ECO:0000313" key="3">
    <source>
        <dbReference type="EMBL" id="GAA5186598.1"/>
    </source>
</evidence>
<feature type="transmembrane region" description="Helical" evidence="1">
    <location>
        <begin position="20"/>
        <end position="40"/>
    </location>
</feature>
<gene>
    <name evidence="3" type="ORF">GCM10025772_02480</name>
</gene>
<evidence type="ECO:0000313" key="4">
    <source>
        <dbReference type="Proteomes" id="UP001501600"/>
    </source>
</evidence>
<proteinExistence type="predicted"/>
<dbReference type="EMBL" id="BAABLF010000002">
    <property type="protein sequence ID" value="GAA5186598.1"/>
    <property type="molecule type" value="Genomic_DNA"/>
</dbReference>
<organism evidence="3 4">
    <name type="scientific">Ferrimonas gelatinilytica</name>
    <dbReference type="NCBI Taxonomy" id="1255257"/>
    <lineage>
        <taxon>Bacteria</taxon>
        <taxon>Pseudomonadati</taxon>
        <taxon>Pseudomonadota</taxon>
        <taxon>Gammaproteobacteria</taxon>
        <taxon>Alteromonadales</taxon>
        <taxon>Ferrimonadaceae</taxon>
        <taxon>Ferrimonas</taxon>
    </lineage>
</organism>
<sequence length="459" mass="49617">MTEQILAPAPPKGLNTTRNILLFAIPSLLGLIFFLAPLTVDGQFTFPLALMAKGLKGLLGDAILPTVTSVICATALISCLATLIQPKWVSGSALMTRLFVVTKPWLLIRIFGAVFTLMALNQWGPEIIWSGDTGGLVLNDLLPSLFVTFFFAGLLLPLLLNFGLLELLGTLLSKVMRPLFRLPGRSAIDCLSSWLGDGTVGIMLTSQQYEEKKYTEREAAVVATMFSIVGISFSLVVLTQVGLENYFVPFYGAICLSGVVAAMVLQHLPPLSYKKDRYIDGSTPNRDDELVPAGMSASQYGFQLALQRVNKIDNLGGVAKQGLHNALDMVIGILPVVMAVGTIGLVIAEATPLFSWLGAPFVPVLELLQVPLADQAAQAVMVGFTDMYVPSILVTGLESEMTRFIIAALSVTQLIFMSETGSVILSSKLPLNIFELMAIFILRTLITLPIIVLVAHWVF</sequence>
<keyword evidence="4" id="KW-1185">Reference proteome</keyword>
<keyword evidence="1" id="KW-0472">Membrane</keyword>
<feature type="transmembrane region" description="Helical" evidence="1">
    <location>
        <begin position="105"/>
        <end position="124"/>
    </location>
</feature>
<feature type="transmembrane region" description="Helical" evidence="1">
    <location>
        <begin position="62"/>
        <end position="84"/>
    </location>
</feature>
<feature type="domain" description="Nucleoside transporter/FeoB GTPase Gate" evidence="2">
    <location>
        <begin position="144"/>
        <end position="242"/>
    </location>
</feature>
<feature type="transmembrane region" description="Helical" evidence="1">
    <location>
        <begin position="376"/>
        <end position="397"/>
    </location>
</feature>
<evidence type="ECO:0000259" key="2">
    <source>
        <dbReference type="Pfam" id="PF07670"/>
    </source>
</evidence>
<feature type="transmembrane region" description="Helical" evidence="1">
    <location>
        <begin position="246"/>
        <end position="265"/>
    </location>
</feature>
<dbReference type="InterPro" id="IPR011642">
    <property type="entry name" value="Gate_dom"/>
</dbReference>
<protein>
    <submittedName>
        <fullName evidence="3">YjiH family protein</fullName>
    </submittedName>
</protein>
<name>A0ABP9RU51_9GAMM</name>
<feature type="transmembrane region" description="Helical" evidence="1">
    <location>
        <begin position="219"/>
        <end position="240"/>
    </location>
</feature>
<dbReference type="Proteomes" id="UP001501600">
    <property type="component" value="Unassembled WGS sequence"/>
</dbReference>
<reference evidence="4" key="1">
    <citation type="journal article" date="2019" name="Int. J. Syst. Evol. Microbiol.">
        <title>The Global Catalogue of Microorganisms (GCM) 10K type strain sequencing project: providing services to taxonomists for standard genome sequencing and annotation.</title>
        <authorList>
            <consortium name="The Broad Institute Genomics Platform"/>
            <consortium name="The Broad Institute Genome Sequencing Center for Infectious Disease"/>
            <person name="Wu L."/>
            <person name="Ma J."/>
        </authorList>
    </citation>
    <scope>NUCLEOTIDE SEQUENCE [LARGE SCALE GENOMIC DNA]</scope>
    <source>
        <strain evidence="4">JCM 18720</strain>
    </source>
</reference>
<feature type="transmembrane region" description="Helical" evidence="1">
    <location>
        <begin position="144"/>
        <end position="172"/>
    </location>
</feature>
<feature type="transmembrane region" description="Helical" evidence="1">
    <location>
        <begin position="437"/>
        <end position="458"/>
    </location>
</feature>
<keyword evidence="1" id="KW-0812">Transmembrane</keyword>
<feature type="transmembrane region" description="Helical" evidence="1">
    <location>
        <begin position="404"/>
        <end position="425"/>
    </location>
</feature>
<dbReference type="RefSeq" id="WP_345315215.1">
    <property type="nucleotide sequence ID" value="NZ_BAABLF010000002.1"/>
</dbReference>
<comment type="caution">
    <text evidence="3">The sequence shown here is derived from an EMBL/GenBank/DDBJ whole genome shotgun (WGS) entry which is preliminary data.</text>
</comment>
<dbReference type="Pfam" id="PF07670">
    <property type="entry name" value="Gate"/>
    <property type="match status" value="1"/>
</dbReference>
<keyword evidence="1" id="KW-1133">Transmembrane helix</keyword>
<accession>A0ABP9RU51</accession>